<evidence type="ECO:0000256" key="6">
    <source>
        <dbReference type="SAM" id="SignalP"/>
    </source>
</evidence>
<organism evidence="7 8">
    <name type="scientific">Kluyveromyces marxianus</name>
    <name type="common">Yeast</name>
    <name type="synonym">Candida kefyr</name>
    <dbReference type="NCBI Taxonomy" id="4911"/>
    <lineage>
        <taxon>Eukaryota</taxon>
        <taxon>Fungi</taxon>
        <taxon>Dikarya</taxon>
        <taxon>Ascomycota</taxon>
        <taxon>Saccharomycotina</taxon>
        <taxon>Saccharomycetes</taxon>
        <taxon>Saccharomycetales</taxon>
        <taxon>Saccharomycetaceae</taxon>
        <taxon>Kluyveromyces</taxon>
    </lineage>
</organism>
<feature type="signal peptide" evidence="6">
    <location>
        <begin position="1"/>
        <end position="26"/>
    </location>
</feature>
<evidence type="ECO:0000256" key="3">
    <source>
        <dbReference type="ARBA" id="ARBA00012646"/>
    </source>
</evidence>
<keyword evidence="6" id="KW-0732">Signal</keyword>
<comment type="catalytic activity">
    <reaction evidence="1">
        <text>a phosphate monoester + H2O = an alcohol + phosphate</text>
        <dbReference type="Rhea" id="RHEA:15017"/>
        <dbReference type="ChEBI" id="CHEBI:15377"/>
        <dbReference type="ChEBI" id="CHEBI:30879"/>
        <dbReference type="ChEBI" id="CHEBI:43474"/>
        <dbReference type="ChEBI" id="CHEBI:67140"/>
        <dbReference type="EC" id="3.1.3.2"/>
    </reaction>
</comment>
<dbReference type="PANTHER" id="PTHR20963">
    <property type="entry name" value="MULTIPLE INOSITOL POLYPHOSPHATE PHOSPHATASE-RELATED"/>
    <property type="match status" value="1"/>
</dbReference>
<feature type="chain" id="PRO_5045265370" description="acid phosphatase" evidence="6">
    <location>
        <begin position="27"/>
        <end position="482"/>
    </location>
</feature>
<keyword evidence="8" id="KW-1185">Reference proteome</keyword>
<gene>
    <name evidence="7" type="primary">PHO12</name>
    <name evidence="7" type="ORF">FIM1_8</name>
</gene>
<comment type="similarity">
    <text evidence="2">Belongs to the histidine acid phosphatase family.</text>
</comment>
<reference evidence="7 8" key="2">
    <citation type="submission" date="2019-11" db="EMBL/GenBank/DDBJ databases">
        <authorList>
            <person name="Lu H."/>
        </authorList>
    </citation>
    <scope>NUCLEOTIDE SEQUENCE [LARGE SCALE GENOMIC DNA]</scope>
    <source>
        <strain evidence="7 8">FIM1</strain>
    </source>
</reference>
<dbReference type="InterPro" id="IPR000560">
    <property type="entry name" value="His_Pase_clade-2"/>
</dbReference>
<protein>
    <recommendedName>
        <fullName evidence="3">acid phosphatase</fullName>
        <ecNumber evidence="3">3.1.3.2</ecNumber>
    </recommendedName>
</protein>
<dbReference type="EMBL" id="CP015054">
    <property type="protein sequence ID" value="QGN13371.1"/>
    <property type="molecule type" value="Genomic_DNA"/>
</dbReference>
<evidence type="ECO:0000256" key="5">
    <source>
        <dbReference type="ARBA" id="ARBA00023180"/>
    </source>
</evidence>
<dbReference type="InterPro" id="IPR033379">
    <property type="entry name" value="Acid_Pase_AS"/>
</dbReference>
<dbReference type="Gene3D" id="3.40.50.1240">
    <property type="entry name" value="Phosphoglycerate mutase-like"/>
    <property type="match status" value="1"/>
</dbReference>
<dbReference type="InterPro" id="IPR029033">
    <property type="entry name" value="His_PPase_superfam"/>
</dbReference>
<dbReference type="Proteomes" id="UP000422736">
    <property type="component" value="Chromosome 1"/>
</dbReference>
<reference evidence="7 8" key="1">
    <citation type="submission" date="2016-03" db="EMBL/GenBank/DDBJ databases">
        <title>How can Kluyveromyces marxianus grow so fast - potential evolutionary course in Saccharomyces Complex revealed by comparative genomics.</title>
        <authorList>
            <person name="Mo W."/>
            <person name="Lu W."/>
            <person name="Yang X."/>
            <person name="Qi J."/>
            <person name="Lv H."/>
        </authorList>
    </citation>
    <scope>NUCLEOTIDE SEQUENCE [LARGE SCALE GENOMIC DNA]</scope>
    <source>
        <strain evidence="7 8">FIM1</strain>
    </source>
</reference>
<name>A0ABX6ENR0_KLUMA</name>
<dbReference type="PANTHER" id="PTHR20963:SF18">
    <property type="entry name" value="ACID PHOSPHATASE PHO11-RELATED"/>
    <property type="match status" value="1"/>
</dbReference>
<evidence type="ECO:0000256" key="1">
    <source>
        <dbReference type="ARBA" id="ARBA00000032"/>
    </source>
</evidence>
<dbReference type="CDD" id="cd07061">
    <property type="entry name" value="HP_HAP_like"/>
    <property type="match status" value="1"/>
</dbReference>
<dbReference type="Pfam" id="PF00328">
    <property type="entry name" value="His_Phos_2"/>
    <property type="match status" value="1"/>
</dbReference>
<dbReference type="InterPro" id="IPR016274">
    <property type="entry name" value="Histidine_acid_Pase_euk"/>
</dbReference>
<dbReference type="PROSITE" id="PS00616">
    <property type="entry name" value="HIS_ACID_PHOSPHAT_1"/>
    <property type="match status" value="1"/>
</dbReference>
<proteinExistence type="inferred from homology"/>
<dbReference type="PIRSF" id="PIRSF000894">
    <property type="entry name" value="Acid_phosphatase"/>
    <property type="match status" value="1"/>
</dbReference>
<dbReference type="SUPFAM" id="SSF53254">
    <property type="entry name" value="Phosphoglycerate mutase-like"/>
    <property type="match status" value="1"/>
</dbReference>
<keyword evidence="4" id="KW-0378">Hydrolase</keyword>
<dbReference type="EC" id="3.1.3.2" evidence="3"/>
<evidence type="ECO:0000256" key="2">
    <source>
        <dbReference type="ARBA" id="ARBA00005375"/>
    </source>
</evidence>
<accession>A0ABX6ENR0</accession>
<keyword evidence="5" id="KW-0325">Glycoprotein</keyword>
<evidence type="ECO:0000313" key="7">
    <source>
        <dbReference type="EMBL" id="QGN13371.1"/>
    </source>
</evidence>
<sequence>MKQILKGLMKSFYLSTLLCLVAVVEGASFYNYRFAENEYSKIGGQETLFPYLAGAAPYFQFPSDYGISLRIPQECELKQVQLVARHGERFPSKSKGKALMKTYKKLQNYTGNFKGSLSFLNDHNYQWFLEDPSQLEQEVTFENTLNPLNPYTGEQDAKSHAHNFISLYGDLLSKESNIELFSSNSKRVHDTALFFAQELANEVNSTHLSVISEDPKSGANTLTPKSSCLTYDEDENASYVSTYSEEYLDHIAQRLNNENKNIGLKLNKTDAANLFTWCAFEISVKGYSEACNIFTNDELVHYAYKDDLSEYYENGPGNSLGKTVGSVLFNASVELLKQSENLDQKVWLSFTHDTDMINYLAGIGLFDNGKKMNASSVSFLEHVYHRSWMTPMGARLYTEKFQCSNETYVRYTLNDAVIPIESCSSGPGFSCPEQNFYAYAEKNLQGLDYVKSCNISSSSNHTSLSFFWDYDTVGYNSSLLVK</sequence>
<evidence type="ECO:0000313" key="8">
    <source>
        <dbReference type="Proteomes" id="UP000422736"/>
    </source>
</evidence>
<evidence type="ECO:0000256" key="4">
    <source>
        <dbReference type="ARBA" id="ARBA00022801"/>
    </source>
</evidence>